<dbReference type="InParanoid" id="A0A803TG29"/>
<reference evidence="7" key="3">
    <citation type="submission" date="2025-09" db="UniProtKB">
        <authorList>
            <consortium name="Ensembl"/>
        </authorList>
    </citation>
    <scope>IDENTIFICATION</scope>
</reference>
<dbReference type="GO" id="GO:0005576">
    <property type="term" value="C:extracellular region"/>
    <property type="evidence" value="ECO:0007669"/>
    <property type="project" value="UniProtKB-SubCell"/>
</dbReference>
<dbReference type="InterPro" id="IPR036058">
    <property type="entry name" value="Kazal_dom_sf"/>
</dbReference>
<dbReference type="GO" id="GO:0004867">
    <property type="term" value="F:serine-type endopeptidase inhibitor activity"/>
    <property type="evidence" value="ECO:0007669"/>
    <property type="project" value="UniProtKB-KW"/>
</dbReference>
<organism evidence="7 8">
    <name type="scientific">Anolis carolinensis</name>
    <name type="common">Green anole</name>
    <name type="synonym">American chameleon</name>
    <dbReference type="NCBI Taxonomy" id="28377"/>
    <lineage>
        <taxon>Eukaryota</taxon>
        <taxon>Metazoa</taxon>
        <taxon>Chordata</taxon>
        <taxon>Craniata</taxon>
        <taxon>Vertebrata</taxon>
        <taxon>Euteleostomi</taxon>
        <taxon>Lepidosauria</taxon>
        <taxon>Squamata</taxon>
        <taxon>Bifurcata</taxon>
        <taxon>Unidentata</taxon>
        <taxon>Episquamata</taxon>
        <taxon>Toxicofera</taxon>
        <taxon>Iguania</taxon>
        <taxon>Dactyloidae</taxon>
        <taxon>Anolis</taxon>
    </lineage>
</organism>
<evidence type="ECO:0000256" key="2">
    <source>
        <dbReference type="ARBA" id="ARBA00022525"/>
    </source>
</evidence>
<dbReference type="PROSITE" id="PS51465">
    <property type="entry name" value="KAZAL_2"/>
    <property type="match status" value="1"/>
</dbReference>
<dbReference type="GeneTree" id="ENSGT01120000272961"/>
<protein>
    <recommendedName>
        <fullName evidence="6">Kazal-like domain-containing protein</fullName>
    </recommendedName>
</protein>
<evidence type="ECO:0000313" key="8">
    <source>
        <dbReference type="Proteomes" id="UP000001646"/>
    </source>
</evidence>
<dbReference type="SUPFAM" id="SSF100895">
    <property type="entry name" value="Kazal-type serine protease inhibitors"/>
    <property type="match status" value="1"/>
</dbReference>
<dbReference type="InterPro" id="IPR001239">
    <property type="entry name" value="Prot_inh_Kazal-m"/>
</dbReference>
<dbReference type="Gene3D" id="3.30.60.30">
    <property type="match status" value="1"/>
</dbReference>
<dbReference type="Ensembl" id="ENSACAT00000050270.1">
    <property type="protein sequence ID" value="ENSACAP00000034169.1"/>
    <property type="gene ID" value="ENSACAG00000045101.1"/>
</dbReference>
<dbReference type="InterPro" id="IPR051597">
    <property type="entry name" value="Bifunctional_prot_inhibitor"/>
</dbReference>
<keyword evidence="5" id="KW-1015">Disulfide bond</keyword>
<evidence type="ECO:0000259" key="6">
    <source>
        <dbReference type="PROSITE" id="PS51465"/>
    </source>
</evidence>
<proteinExistence type="predicted"/>
<dbReference type="SMART" id="SM00280">
    <property type="entry name" value="KAZAL"/>
    <property type="match status" value="1"/>
</dbReference>
<evidence type="ECO:0000313" key="7">
    <source>
        <dbReference type="Ensembl" id="ENSACAP00000034169.1"/>
    </source>
</evidence>
<dbReference type="PRINTS" id="PR00290">
    <property type="entry name" value="KAZALINHBTR"/>
</dbReference>
<dbReference type="InterPro" id="IPR002350">
    <property type="entry name" value="Kazal_dom"/>
</dbReference>
<keyword evidence="3" id="KW-0646">Protease inhibitor</keyword>
<evidence type="ECO:0000256" key="3">
    <source>
        <dbReference type="ARBA" id="ARBA00022690"/>
    </source>
</evidence>
<keyword evidence="8" id="KW-1185">Reference proteome</keyword>
<evidence type="ECO:0000256" key="1">
    <source>
        <dbReference type="ARBA" id="ARBA00004613"/>
    </source>
</evidence>
<dbReference type="Pfam" id="PF00050">
    <property type="entry name" value="Kazal_1"/>
    <property type="match status" value="1"/>
</dbReference>
<evidence type="ECO:0000256" key="5">
    <source>
        <dbReference type="ARBA" id="ARBA00023157"/>
    </source>
</evidence>
<keyword evidence="2" id="KW-0964">Secreted</keyword>
<dbReference type="AlphaFoldDB" id="A0A803TG29"/>
<dbReference type="Proteomes" id="UP000001646">
    <property type="component" value="Unplaced"/>
</dbReference>
<reference evidence="7" key="2">
    <citation type="submission" date="2025-08" db="UniProtKB">
        <authorList>
            <consortium name="Ensembl"/>
        </authorList>
    </citation>
    <scope>IDENTIFICATION</scope>
</reference>
<name>A0A803TG29_ANOCA</name>
<keyword evidence="4" id="KW-0722">Serine protease inhibitor</keyword>
<dbReference type="PANTHER" id="PTHR47729:SF1">
    <property type="entry name" value="OVOMUCOID-LIKE-RELATED"/>
    <property type="match status" value="1"/>
</dbReference>
<dbReference type="PROSITE" id="PS00282">
    <property type="entry name" value="KAZAL_1"/>
    <property type="match status" value="1"/>
</dbReference>
<sequence>GIDCGCVTTASLRELLAIMDFILQPACEHYHPPACPRNLDPICGTDGVTYANECLLCNENRQVSVYLYI</sequence>
<feature type="domain" description="Kazal-like" evidence="6">
    <location>
        <begin position="21"/>
        <end position="69"/>
    </location>
</feature>
<evidence type="ECO:0000256" key="4">
    <source>
        <dbReference type="ARBA" id="ARBA00022900"/>
    </source>
</evidence>
<reference evidence="7" key="1">
    <citation type="submission" date="2009-12" db="EMBL/GenBank/DDBJ databases">
        <title>The Genome Sequence of Anolis carolinensis (Green Anole Lizard).</title>
        <authorList>
            <consortium name="The Genome Sequencing Platform"/>
            <person name="Di Palma F."/>
            <person name="Alfoldi J."/>
            <person name="Heiman D."/>
            <person name="Young S."/>
            <person name="Grabherr M."/>
            <person name="Johnson J."/>
            <person name="Lander E.S."/>
            <person name="Lindblad-Toh K."/>
        </authorList>
    </citation>
    <scope>NUCLEOTIDE SEQUENCE [LARGE SCALE GENOMIC DNA]</scope>
    <source>
        <strain evidence="7">JBL SC #1</strain>
    </source>
</reference>
<dbReference type="PANTHER" id="PTHR47729">
    <property type="entry name" value="SERINE PEPTIDASE INHIBITOR, KAZAL TYPE 2, TANDEM DUPLICATE 1-RELATED"/>
    <property type="match status" value="1"/>
</dbReference>
<accession>A0A803TG29</accession>
<comment type="subcellular location">
    <subcellularLocation>
        <location evidence="1">Secreted</location>
    </subcellularLocation>
</comment>